<evidence type="ECO:0000313" key="1">
    <source>
        <dbReference type="EMBL" id="MRT01622.1"/>
    </source>
</evidence>
<dbReference type="AlphaFoldDB" id="A0A7X2HS10"/>
<dbReference type="Proteomes" id="UP000441032">
    <property type="component" value="Unassembled WGS sequence"/>
</dbReference>
<accession>A0A7X2HS10</accession>
<protein>
    <submittedName>
        <fullName evidence="1">Uncharacterized protein</fullName>
    </submittedName>
</protein>
<dbReference type="RefSeq" id="WP_154209134.1">
    <property type="nucleotide sequence ID" value="NZ_WJYN01000016.1"/>
</dbReference>
<comment type="caution">
    <text evidence="1">The sequence shown here is derived from an EMBL/GenBank/DDBJ whole genome shotgun (WGS) entry which is preliminary data.</text>
</comment>
<organism evidence="1 2">
    <name type="scientific">Ralstonia pickettii</name>
    <name type="common">Burkholderia pickettii</name>
    <dbReference type="NCBI Taxonomy" id="329"/>
    <lineage>
        <taxon>Bacteria</taxon>
        <taxon>Pseudomonadati</taxon>
        <taxon>Pseudomonadota</taxon>
        <taxon>Betaproteobacteria</taxon>
        <taxon>Burkholderiales</taxon>
        <taxon>Burkholderiaceae</taxon>
        <taxon>Ralstonia</taxon>
    </lineage>
</organism>
<dbReference type="EMBL" id="WJYN01000016">
    <property type="protein sequence ID" value="MRT01622.1"/>
    <property type="molecule type" value="Genomic_DNA"/>
</dbReference>
<proteinExistence type="predicted"/>
<sequence length="70" mass="8145">MLTKTENAALTRRKRFWAEFTRWLASAMDDELTGLEERLRAVAPSPRVGRHISVALNREVRRRIRQPSAV</sequence>
<gene>
    <name evidence="1" type="ORF">GJQ57_23535</name>
</gene>
<evidence type="ECO:0000313" key="2">
    <source>
        <dbReference type="Proteomes" id="UP000441032"/>
    </source>
</evidence>
<reference evidence="1 2" key="1">
    <citation type="submission" date="2019-11" db="EMBL/GenBank/DDBJ databases">
        <title>Phenotypic characterization of an OXA-22 and OXA-60 co-producing Ralstonia pickettii clinical strain.</title>
        <authorList>
            <person name="He F."/>
        </authorList>
    </citation>
    <scope>NUCLEOTIDE SEQUENCE [LARGE SCALE GENOMIC DNA]</scope>
    <source>
        <strain evidence="1 2">PSLESD1</strain>
    </source>
</reference>
<name>A0A7X2HS10_RALPI</name>